<gene>
    <name evidence="2" type="ORF">GAK35_01480</name>
</gene>
<evidence type="ECO:0000259" key="1">
    <source>
        <dbReference type="PROSITE" id="PS50943"/>
    </source>
</evidence>
<dbReference type="PROSITE" id="PS50943">
    <property type="entry name" value="HTH_CROC1"/>
    <property type="match status" value="1"/>
</dbReference>
<dbReference type="PANTHER" id="PTHR35010">
    <property type="entry name" value="BLL4672 PROTEIN-RELATED"/>
    <property type="match status" value="1"/>
</dbReference>
<evidence type="ECO:0000313" key="3">
    <source>
        <dbReference type="Proteomes" id="UP000462435"/>
    </source>
</evidence>
<dbReference type="InterPro" id="IPR041413">
    <property type="entry name" value="MLTR_LBD"/>
</dbReference>
<dbReference type="SMART" id="SM00530">
    <property type="entry name" value="HTH_XRE"/>
    <property type="match status" value="1"/>
</dbReference>
<dbReference type="AlphaFoldDB" id="A0A7V8JUP3"/>
<dbReference type="InterPro" id="IPR010982">
    <property type="entry name" value="Lambda_DNA-bd_dom_sf"/>
</dbReference>
<sequence>MDTSFRTLGDHLRHWRQQRRLSQLDLACDAGISARHLSFIESGRSQPSAELLLRLAEQLEIPLRSRNGMLLAAGYAPRYQERALDDQAMQQARGAIEAILHAHEPYPALAVDGHWHLLMANRALAPLLRGVDPELLQGQVNVLRLALHPRGVAPAIRNLKQWRAHLLERLAHQSQRSADPVLAALLDELSGYPDENAFSTADDAGCGATDATDAIAVPLRLDAPDAPGGQLSLISTTMVFGTPQDITLAELAVETFLPADSGTAEALRAMMALHAAPAS</sequence>
<dbReference type="EMBL" id="WNDX01000034">
    <property type="protein sequence ID" value="KAF1045154.1"/>
    <property type="molecule type" value="Genomic_DNA"/>
</dbReference>
<dbReference type="CDD" id="cd00093">
    <property type="entry name" value="HTH_XRE"/>
    <property type="match status" value="1"/>
</dbReference>
<dbReference type="Pfam" id="PF17765">
    <property type="entry name" value="MLTR_LBD"/>
    <property type="match status" value="1"/>
</dbReference>
<evidence type="ECO:0000313" key="2">
    <source>
        <dbReference type="EMBL" id="KAF1045154.1"/>
    </source>
</evidence>
<proteinExistence type="predicted"/>
<feature type="domain" description="HTH cro/C1-type" evidence="1">
    <location>
        <begin position="12"/>
        <end position="66"/>
    </location>
</feature>
<dbReference type="SUPFAM" id="SSF47413">
    <property type="entry name" value="lambda repressor-like DNA-binding domains"/>
    <property type="match status" value="1"/>
</dbReference>
<dbReference type="Proteomes" id="UP000462435">
    <property type="component" value="Unassembled WGS sequence"/>
</dbReference>
<name>A0A7V8JUP3_9BURK</name>
<reference evidence="3" key="1">
    <citation type="journal article" date="2020" name="MBio">
        <title>Horizontal gene transfer to a defensive symbiont with a reduced genome amongst a multipartite beetle microbiome.</title>
        <authorList>
            <person name="Waterworth S.C."/>
            <person name="Florez L.V."/>
            <person name="Rees E.R."/>
            <person name="Hertweck C."/>
            <person name="Kaltenpoth M."/>
            <person name="Kwan J.C."/>
        </authorList>
    </citation>
    <scope>NUCLEOTIDE SEQUENCE [LARGE SCALE GENOMIC DNA]</scope>
</reference>
<dbReference type="PANTHER" id="PTHR35010:SF4">
    <property type="entry name" value="BLL5781 PROTEIN"/>
    <property type="match status" value="1"/>
</dbReference>
<comment type="caution">
    <text evidence="2">The sequence shown here is derived from an EMBL/GenBank/DDBJ whole genome shotgun (WGS) entry which is preliminary data.</text>
</comment>
<dbReference type="Gene3D" id="1.10.260.40">
    <property type="entry name" value="lambda repressor-like DNA-binding domains"/>
    <property type="match status" value="1"/>
</dbReference>
<dbReference type="InterPro" id="IPR001387">
    <property type="entry name" value="Cro/C1-type_HTH"/>
</dbReference>
<protein>
    <recommendedName>
        <fullName evidence="1">HTH cro/C1-type domain-containing protein</fullName>
    </recommendedName>
</protein>
<organism evidence="2 3">
    <name type="scientific">Herbaspirillum frisingense</name>
    <dbReference type="NCBI Taxonomy" id="92645"/>
    <lineage>
        <taxon>Bacteria</taxon>
        <taxon>Pseudomonadati</taxon>
        <taxon>Pseudomonadota</taxon>
        <taxon>Betaproteobacteria</taxon>
        <taxon>Burkholderiales</taxon>
        <taxon>Oxalobacteraceae</taxon>
        <taxon>Herbaspirillum</taxon>
    </lineage>
</organism>
<accession>A0A7V8JUP3</accession>
<dbReference type="GO" id="GO:0003677">
    <property type="term" value="F:DNA binding"/>
    <property type="evidence" value="ECO:0007669"/>
    <property type="project" value="InterPro"/>
</dbReference>
<dbReference type="Gene3D" id="3.30.450.180">
    <property type="match status" value="1"/>
</dbReference>
<dbReference type="Pfam" id="PF01381">
    <property type="entry name" value="HTH_3"/>
    <property type="match status" value="1"/>
</dbReference>